<feature type="transmembrane region" description="Helical" evidence="6">
    <location>
        <begin position="117"/>
        <end position="139"/>
    </location>
</feature>
<evidence type="ECO:0000256" key="6">
    <source>
        <dbReference type="SAM" id="Phobius"/>
    </source>
</evidence>
<evidence type="ECO:0000313" key="7">
    <source>
        <dbReference type="EMBL" id="BDU75443.1"/>
    </source>
</evidence>
<keyword evidence="2" id="KW-1003">Cell membrane</keyword>
<evidence type="ECO:0008006" key="9">
    <source>
        <dbReference type="Google" id="ProtNLM"/>
    </source>
</evidence>
<dbReference type="Pfam" id="PF13440">
    <property type="entry name" value="Polysacc_synt_3"/>
    <property type="match status" value="1"/>
</dbReference>
<feature type="transmembrane region" description="Helical" evidence="6">
    <location>
        <begin position="335"/>
        <end position="356"/>
    </location>
</feature>
<protein>
    <recommendedName>
        <fullName evidence="9">Polysaccharide biosynthesis protein</fullName>
    </recommendedName>
</protein>
<dbReference type="GO" id="GO:0005886">
    <property type="term" value="C:plasma membrane"/>
    <property type="evidence" value="ECO:0007669"/>
    <property type="project" value="UniProtKB-SubCell"/>
</dbReference>
<feature type="transmembrane region" description="Helical" evidence="6">
    <location>
        <begin position="300"/>
        <end position="323"/>
    </location>
</feature>
<dbReference type="RefSeq" id="WP_243330760.1">
    <property type="nucleotide sequence ID" value="NZ_AP027081.1"/>
</dbReference>
<gene>
    <name evidence="7" type="ORF">METESE_04010</name>
</gene>
<dbReference type="AlphaFoldDB" id="A0AA48KEG8"/>
<evidence type="ECO:0000313" key="8">
    <source>
        <dbReference type="Proteomes" id="UP001228113"/>
    </source>
</evidence>
<proteinExistence type="predicted"/>
<dbReference type="Proteomes" id="UP001228113">
    <property type="component" value="Chromosome"/>
</dbReference>
<evidence type="ECO:0000256" key="5">
    <source>
        <dbReference type="ARBA" id="ARBA00023136"/>
    </source>
</evidence>
<evidence type="ECO:0000256" key="2">
    <source>
        <dbReference type="ARBA" id="ARBA00022475"/>
    </source>
</evidence>
<keyword evidence="4 6" id="KW-1133">Transmembrane helix</keyword>
<dbReference type="PANTHER" id="PTHR30250">
    <property type="entry name" value="PST FAMILY PREDICTED COLANIC ACID TRANSPORTER"/>
    <property type="match status" value="1"/>
</dbReference>
<name>A0AA48KEG8_9BACT</name>
<evidence type="ECO:0000256" key="1">
    <source>
        <dbReference type="ARBA" id="ARBA00004651"/>
    </source>
</evidence>
<dbReference type="EMBL" id="AP027081">
    <property type="protein sequence ID" value="BDU75443.1"/>
    <property type="molecule type" value="Genomic_DNA"/>
</dbReference>
<accession>A0AA48KEG8</accession>
<reference evidence="7" key="1">
    <citation type="journal article" date="2023" name="Int. J. Syst. Evol. Microbiol.">
        <title>Mesoterricola silvestris gen. nov., sp. nov., Mesoterricola sediminis sp. nov., Geothrix oryzae sp. nov., Geothrix edaphica sp. nov., Geothrix rubra sp. nov., and Geothrix limicola sp. nov., six novel members of Acidobacteriota isolated from soils.</title>
        <authorList>
            <person name="Itoh H."/>
            <person name="Sugisawa Y."/>
            <person name="Mise K."/>
            <person name="Xu Z."/>
            <person name="Kuniyasu M."/>
            <person name="Ushijima N."/>
            <person name="Kawano K."/>
            <person name="Kobayashi E."/>
            <person name="Shiratori Y."/>
            <person name="Masuda Y."/>
            <person name="Senoo K."/>
        </authorList>
    </citation>
    <scope>NUCLEOTIDE SEQUENCE</scope>
    <source>
        <strain evidence="7">W786</strain>
    </source>
</reference>
<evidence type="ECO:0000256" key="4">
    <source>
        <dbReference type="ARBA" id="ARBA00022989"/>
    </source>
</evidence>
<sequence length="426" mass="45509">MKDAFRGFRLKVLQVAGGTALAQGLIVLASPVLTRLYSPGDFGVLTVYMSLVTVLVSLGSLRYEQALPLPEAEAEAAGLLLLCLLLVGATTLAGALVIGGLRHRILAWMDAPALGPFLWLVPVSVLGAGLYQVFTCWAIRKERYDRIARTRVTQCLTQLAVQVGGGLLGGGAAWLLVGDALGRTNGTRTLAALDWRRDGAALGRTRWADVAGAARRFRAFPLLSSGTALLNTLNLRLPGLLLAIAYGPWDAGCFALAQRVFALPSAIVGESVAQVFFGESAQVGRSGSLMPLFQGTVRRMFLLGLPLMALSALSGWFLFPVLFGEAWGRAGRFAAALAPMALAQFTGACVSSALVVLERQDLALVRELIRSLLLLGAVAAAWRLRWDASRAVNLFACSGTLSYGLYGWITWYAIRRHDRQGGAVRP</sequence>
<feature type="transmembrane region" description="Helical" evidence="6">
    <location>
        <begin position="12"/>
        <end position="33"/>
    </location>
</feature>
<feature type="transmembrane region" description="Helical" evidence="6">
    <location>
        <begin position="368"/>
        <end position="386"/>
    </location>
</feature>
<evidence type="ECO:0000256" key="3">
    <source>
        <dbReference type="ARBA" id="ARBA00022692"/>
    </source>
</evidence>
<feature type="transmembrane region" description="Helical" evidence="6">
    <location>
        <begin position="45"/>
        <end position="64"/>
    </location>
</feature>
<dbReference type="InterPro" id="IPR050833">
    <property type="entry name" value="Poly_Biosynth_Transport"/>
</dbReference>
<keyword evidence="3 6" id="KW-0812">Transmembrane</keyword>
<comment type="subcellular location">
    <subcellularLocation>
        <location evidence="1">Cell membrane</location>
        <topology evidence="1">Multi-pass membrane protein</topology>
    </subcellularLocation>
</comment>
<feature type="transmembrane region" description="Helical" evidence="6">
    <location>
        <begin position="76"/>
        <end position="97"/>
    </location>
</feature>
<dbReference type="PANTHER" id="PTHR30250:SF28">
    <property type="entry name" value="POLYSACCHARIDE BIOSYNTHESIS PROTEIN"/>
    <property type="match status" value="1"/>
</dbReference>
<feature type="transmembrane region" description="Helical" evidence="6">
    <location>
        <begin position="392"/>
        <end position="414"/>
    </location>
</feature>
<keyword evidence="5 6" id="KW-0472">Membrane</keyword>
<keyword evidence="8" id="KW-1185">Reference proteome</keyword>
<organism evidence="7 8">
    <name type="scientific">Mesoterricola sediminis</name>
    <dbReference type="NCBI Taxonomy" id="2927980"/>
    <lineage>
        <taxon>Bacteria</taxon>
        <taxon>Pseudomonadati</taxon>
        <taxon>Acidobacteriota</taxon>
        <taxon>Holophagae</taxon>
        <taxon>Holophagales</taxon>
        <taxon>Holophagaceae</taxon>
        <taxon>Mesoterricola</taxon>
    </lineage>
</organism>
<dbReference type="KEGG" id="msea:METESE_04010"/>